<keyword evidence="5 9" id="KW-0812">Transmembrane</keyword>
<protein>
    <submittedName>
        <fullName evidence="10">Iron chelate uptake ABC transporter family permease subunit</fullName>
    </submittedName>
</protein>
<comment type="caution">
    <text evidence="10">The sequence shown here is derived from an EMBL/GenBank/DDBJ whole genome shotgun (WGS) entry which is preliminary data.</text>
</comment>
<keyword evidence="6 9" id="KW-1133">Transmembrane helix</keyword>
<evidence type="ECO:0000256" key="5">
    <source>
        <dbReference type="ARBA" id="ARBA00022692"/>
    </source>
</evidence>
<dbReference type="RefSeq" id="WP_344021252.1">
    <property type="nucleotide sequence ID" value="NZ_BAAABX010000014.1"/>
</dbReference>
<evidence type="ECO:0000256" key="6">
    <source>
        <dbReference type="ARBA" id="ARBA00022989"/>
    </source>
</evidence>
<evidence type="ECO:0000256" key="1">
    <source>
        <dbReference type="ARBA" id="ARBA00004651"/>
    </source>
</evidence>
<feature type="transmembrane region" description="Helical" evidence="9">
    <location>
        <begin position="302"/>
        <end position="325"/>
    </location>
</feature>
<keyword evidence="7 9" id="KW-0472">Membrane</keyword>
<feature type="region of interest" description="Disordered" evidence="8">
    <location>
        <begin position="1"/>
        <end position="21"/>
    </location>
</feature>
<keyword evidence="3" id="KW-0813">Transport</keyword>
<dbReference type="Pfam" id="PF01032">
    <property type="entry name" value="FecCD"/>
    <property type="match status" value="1"/>
</dbReference>
<feature type="transmembrane region" description="Helical" evidence="9">
    <location>
        <begin position="220"/>
        <end position="239"/>
    </location>
</feature>
<feature type="transmembrane region" description="Helical" evidence="9">
    <location>
        <begin position="172"/>
        <end position="193"/>
    </location>
</feature>
<dbReference type="Proteomes" id="UP001500879">
    <property type="component" value="Unassembled WGS sequence"/>
</dbReference>
<evidence type="ECO:0000256" key="2">
    <source>
        <dbReference type="ARBA" id="ARBA00007935"/>
    </source>
</evidence>
<dbReference type="InterPro" id="IPR037294">
    <property type="entry name" value="ABC_BtuC-like"/>
</dbReference>
<feature type="transmembrane region" description="Helical" evidence="9">
    <location>
        <begin position="260"/>
        <end position="282"/>
    </location>
</feature>
<organism evidence="10 11">
    <name type="scientific">Streptomyces luteireticuli</name>
    <dbReference type="NCBI Taxonomy" id="173858"/>
    <lineage>
        <taxon>Bacteria</taxon>
        <taxon>Bacillati</taxon>
        <taxon>Actinomycetota</taxon>
        <taxon>Actinomycetes</taxon>
        <taxon>Kitasatosporales</taxon>
        <taxon>Streptomycetaceae</taxon>
        <taxon>Streptomyces</taxon>
    </lineage>
</organism>
<evidence type="ECO:0000256" key="3">
    <source>
        <dbReference type="ARBA" id="ARBA00022448"/>
    </source>
</evidence>
<dbReference type="CDD" id="cd06550">
    <property type="entry name" value="TM_ABC_iron-siderophores_like"/>
    <property type="match status" value="1"/>
</dbReference>
<feature type="transmembrane region" description="Helical" evidence="9">
    <location>
        <begin position="114"/>
        <end position="135"/>
    </location>
</feature>
<dbReference type="Gene3D" id="1.10.3470.10">
    <property type="entry name" value="ABC transporter involved in vitamin B12 uptake, BtuC"/>
    <property type="match status" value="1"/>
</dbReference>
<feature type="transmembrane region" description="Helical" evidence="9">
    <location>
        <begin position="141"/>
        <end position="160"/>
    </location>
</feature>
<dbReference type="InterPro" id="IPR000522">
    <property type="entry name" value="ABC_transptr_permease_BtuC"/>
</dbReference>
<reference evidence="10 11" key="1">
    <citation type="journal article" date="2019" name="Int. J. Syst. Evol. Microbiol.">
        <title>The Global Catalogue of Microorganisms (GCM) 10K type strain sequencing project: providing services to taxonomists for standard genome sequencing and annotation.</title>
        <authorList>
            <consortium name="The Broad Institute Genomics Platform"/>
            <consortium name="The Broad Institute Genome Sequencing Center for Infectious Disease"/>
            <person name="Wu L."/>
            <person name="Ma J."/>
        </authorList>
    </citation>
    <scope>NUCLEOTIDE SEQUENCE [LARGE SCALE GENOMIC DNA]</scope>
    <source>
        <strain evidence="10 11">JCM 4788</strain>
    </source>
</reference>
<sequence>MSTTVTATTGAPAPAPARPRAGRAWHARRAAGLLALLALVVMLAVLGIGIGAKTIAPGDVVHVLLNREPGNDDWIVVRTSRLPRSLLGITVGAALGLSGALMQALTRNPLADPGLLGVNAGAAAAVAGATSLLDLSSFSGYVWAALAGAAVASAAVYLLGSRGRQKATPVRLALAGTAISAVLVAFVNGLVLLDPLTLNKFRFWQIGTLAGVNSSLLGQVMPFLGAGLVLALLLGRPLNALALGDDTARSLGAHPGRTQLATMVAITLLCGAATAAVGPIAFVGLAVPHLARLMVGPDQRWLLPYSAVLAAAVLLAADIIGRVVLTHGEMDAGVVTAFLGAPLFIALVRRKRIAQL</sequence>
<feature type="transmembrane region" description="Helical" evidence="9">
    <location>
        <begin position="82"/>
        <end position="102"/>
    </location>
</feature>
<comment type="similarity">
    <text evidence="2">Belongs to the binding-protein-dependent transport system permease family. FecCD subfamily.</text>
</comment>
<comment type="subcellular location">
    <subcellularLocation>
        <location evidence="1">Cell membrane</location>
        <topology evidence="1">Multi-pass membrane protein</topology>
    </subcellularLocation>
</comment>
<feature type="compositionally biased region" description="Low complexity" evidence="8">
    <location>
        <begin position="1"/>
        <end position="19"/>
    </location>
</feature>
<keyword evidence="4" id="KW-1003">Cell membrane</keyword>
<evidence type="ECO:0000313" key="10">
    <source>
        <dbReference type="EMBL" id="GAA0395113.1"/>
    </source>
</evidence>
<dbReference type="SUPFAM" id="SSF81345">
    <property type="entry name" value="ABC transporter involved in vitamin B12 uptake, BtuC"/>
    <property type="match status" value="1"/>
</dbReference>
<evidence type="ECO:0000256" key="8">
    <source>
        <dbReference type="SAM" id="MobiDB-lite"/>
    </source>
</evidence>
<evidence type="ECO:0000256" key="4">
    <source>
        <dbReference type="ARBA" id="ARBA00022475"/>
    </source>
</evidence>
<proteinExistence type="inferred from homology"/>
<evidence type="ECO:0000256" key="9">
    <source>
        <dbReference type="SAM" id="Phobius"/>
    </source>
</evidence>
<dbReference type="EMBL" id="BAAABX010000014">
    <property type="protein sequence ID" value="GAA0395113.1"/>
    <property type="molecule type" value="Genomic_DNA"/>
</dbReference>
<feature type="transmembrane region" description="Helical" evidence="9">
    <location>
        <begin position="30"/>
        <end position="52"/>
    </location>
</feature>
<evidence type="ECO:0000313" key="11">
    <source>
        <dbReference type="Proteomes" id="UP001500879"/>
    </source>
</evidence>
<gene>
    <name evidence="10" type="ORF">GCM10010357_15130</name>
</gene>
<dbReference type="PANTHER" id="PTHR30472:SF1">
    <property type="entry name" value="FE(3+) DICITRATE TRANSPORT SYSTEM PERMEASE PROTEIN FECC-RELATED"/>
    <property type="match status" value="1"/>
</dbReference>
<accession>A0ABN0YGV4</accession>
<name>A0ABN0YGV4_9ACTN</name>
<keyword evidence="11" id="KW-1185">Reference proteome</keyword>
<evidence type="ECO:0000256" key="7">
    <source>
        <dbReference type="ARBA" id="ARBA00023136"/>
    </source>
</evidence>
<dbReference type="PANTHER" id="PTHR30472">
    <property type="entry name" value="FERRIC ENTEROBACTIN TRANSPORT SYSTEM PERMEASE PROTEIN"/>
    <property type="match status" value="1"/>
</dbReference>